<evidence type="ECO:0000313" key="11">
    <source>
        <dbReference type="EMBL" id="SMC59958.1"/>
    </source>
</evidence>
<dbReference type="InterPro" id="IPR001734">
    <property type="entry name" value="Na/solute_symporter"/>
</dbReference>
<dbReference type="Gene3D" id="1.20.1730.10">
    <property type="entry name" value="Sodium/glucose cotransporter"/>
    <property type="match status" value="1"/>
</dbReference>
<accession>A0A1W2AI73</accession>
<reference evidence="11 12" key="1">
    <citation type="submission" date="2017-04" db="EMBL/GenBank/DDBJ databases">
        <authorList>
            <person name="Afonso C.L."/>
            <person name="Miller P.J."/>
            <person name="Scott M.A."/>
            <person name="Spackman E."/>
            <person name="Goraichik I."/>
            <person name="Dimitrov K.M."/>
            <person name="Suarez D.L."/>
            <person name="Swayne D.E."/>
        </authorList>
    </citation>
    <scope>NUCLEOTIDE SEQUENCE [LARGE SCALE GENOMIC DNA]</scope>
    <source>
        <strain evidence="11 12">DSM 43828</strain>
    </source>
</reference>
<dbReference type="InterPro" id="IPR038377">
    <property type="entry name" value="Na/Glc_symporter_sf"/>
</dbReference>
<feature type="transmembrane region" description="Helical" evidence="9">
    <location>
        <begin position="379"/>
        <end position="399"/>
    </location>
</feature>
<dbReference type="PANTHER" id="PTHR24421:SF61">
    <property type="entry name" value="OXYGEN SENSOR HISTIDINE KINASE NREB"/>
    <property type="match status" value="1"/>
</dbReference>
<feature type="transmembrane region" description="Helical" evidence="9">
    <location>
        <begin position="439"/>
        <end position="461"/>
    </location>
</feature>
<dbReference type="Gene3D" id="3.30.565.10">
    <property type="entry name" value="Histidine kinase-like ATPase, C-terminal domain"/>
    <property type="match status" value="1"/>
</dbReference>
<evidence type="ECO:0000256" key="3">
    <source>
        <dbReference type="ARBA" id="ARBA00022679"/>
    </source>
</evidence>
<keyword evidence="5" id="KW-0418">Kinase</keyword>
<feature type="transmembrane region" description="Helical" evidence="9">
    <location>
        <begin position="326"/>
        <end position="359"/>
    </location>
</feature>
<organism evidence="11 12">
    <name type="scientific">Kibdelosporangium aridum</name>
    <dbReference type="NCBI Taxonomy" id="2030"/>
    <lineage>
        <taxon>Bacteria</taxon>
        <taxon>Bacillati</taxon>
        <taxon>Actinomycetota</taxon>
        <taxon>Actinomycetes</taxon>
        <taxon>Pseudonocardiales</taxon>
        <taxon>Pseudonocardiaceae</taxon>
        <taxon>Kibdelosporangium</taxon>
    </lineage>
</organism>
<dbReference type="CDD" id="cd10322">
    <property type="entry name" value="SLC5sbd"/>
    <property type="match status" value="1"/>
</dbReference>
<evidence type="ECO:0000313" key="12">
    <source>
        <dbReference type="Proteomes" id="UP000192674"/>
    </source>
</evidence>
<protein>
    <submittedName>
        <fullName evidence="11">Na+/proline symporter</fullName>
    </submittedName>
</protein>
<dbReference type="PANTHER" id="PTHR24421">
    <property type="entry name" value="NITRATE/NITRITE SENSOR PROTEIN NARX-RELATED"/>
    <property type="match status" value="1"/>
</dbReference>
<gene>
    <name evidence="11" type="ORF">SAMN05661093_00818</name>
</gene>
<feature type="transmembrane region" description="Helical" evidence="9">
    <location>
        <begin position="493"/>
        <end position="511"/>
    </location>
</feature>
<dbReference type="CDD" id="cd16917">
    <property type="entry name" value="HATPase_UhpB-NarQ-NarX-like"/>
    <property type="match status" value="1"/>
</dbReference>
<comment type="similarity">
    <text evidence="2">Belongs to the sodium:solute symporter (SSF) (TC 2.A.21) family.</text>
</comment>
<comment type="subcellular location">
    <subcellularLocation>
        <location evidence="1">Membrane</location>
        <topology evidence="1">Multi-pass membrane protein</topology>
    </subcellularLocation>
</comment>
<keyword evidence="8 9" id="KW-0472">Membrane</keyword>
<evidence type="ECO:0000256" key="6">
    <source>
        <dbReference type="ARBA" id="ARBA00022989"/>
    </source>
</evidence>
<dbReference type="PROSITE" id="PS50283">
    <property type="entry name" value="NA_SOLUT_SYMP_3"/>
    <property type="match status" value="1"/>
</dbReference>
<feature type="transmembrane region" description="Helical" evidence="9">
    <location>
        <begin position="67"/>
        <end position="87"/>
    </location>
</feature>
<dbReference type="InterPro" id="IPR050482">
    <property type="entry name" value="Sensor_HK_TwoCompSys"/>
</dbReference>
<proteinExistence type="inferred from homology"/>
<dbReference type="EMBL" id="FWXV01000001">
    <property type="protein sequence ID" value="SMC59958.1"/>
    <property type="molecule type" value="Genomic_DNA"/>
</dbReference>
<dbReference type="Proteomes" id="UP000192674">
    <property type="component" value="Unassembled WGS sequence"/>
</dbReference>
<feature type="transmembrane region" description="Helical" evidence="9">
    <location>
        <begin position="411"/>
        <end position="432"/>
    </location>
</feature>
<dbReference type="InterPro" id="IPR011712">
    <property type="entry name" value="Sig_transdc_His_kin_sub3_dim/P"/>
</dbReference>
<evidence type="ECO:0000256" key="7">
    <source>
        <dbReference type="ARBA" id="ARBA00023012"/>
    </source>
</evidence>
<feature type="transmembrane region" description="Helical" evidence="9">
    <location>
        <begin position="6"/>
        <end position="24"/>
    </location>
</feature>
<dbReference type="AlphaFoldDB" id="A0A1W2AI73"/>
<keyword evidence="6 9" id="KW-1133">Transmembrane helix</keyword>
<dbReference type="SMART" id="SM00387">
    <property type="entry name" value="HATPase_c"/>
    <property type="match status" value="1"/>
</dbReference>
<keyword evidence="12" id="KW-1185">Reference proteome</keyword>
<feature type="transmembrane region" description="Helical" evidence="9">
    <location>
        <begin position="281"/>
        <end position="306"/>
    </location>
</feature>
<dbReference type="PROSITE" id="PS50109">
    <property type="entry name" value="HIS_KIN"/>
    <property type="match status" value="1"/>
</dbReference>
<keyword evidence="3" id="KW-0808">Transferase</keyword>
<evidence type="ECO:0000256" key="1">
    <source>
        <dbReference type="ARBA" id="ARBA00004141"/>
    </source>
</evidence>
<dbReference type="InterPro" id="IPR036890">
    <property type="entry name" value="HATPase_C_sf"/>
</dbReference>
<dbReference type="GO" id="GO:0046983">
    <property type="term" value="F:protein dimerization activity"/>
    <property type="evidence" value="ECO:0007669"/>
    <property type="project" value="InterPro"/>
</dbReference>
<dbReference type="GO" id="GO:0022857">
    <property type="term" value="F:transmembrane transporter activity"/>
    <property type="evidence" value="ECO:0007669"/>
    <property type="project" value="InterPro"/>
</dbReference>
<keyword evidence="7" id="KW-0902">Two-component regulatory system</keyword>
<dbReference type="GO" id="GO:0016020">
    <property type="term" value="C:membrane"/>
    <property type="evidence" value="ECO:0007669"/>
    <property type="project" value="UniProtKB-SubCell"/>
</dbReference>
<dbReference type="GO" id="GO:0000155">
    <property type="term" value="F:phosphorelay sensor kinase activity"/>
    <property type="evidence" value="ECO:0007669"/>
    <property type="project" value="InterPro"/>
</dbReference>
<feature type="transmembrane region" description="Helical" evidence="9">
    <location>
        <begin position="202"/>
        <end position="224"/>
    </location>
</feature>
<evidence type="ECO:0000256" key="9">
    <source>
        <dbReference type="SAM" id="Phobius"/>
    </source>
</evidence>
<evidence type="ECO:0000256" key="2">
    <source>
        <dbReference type="ARBA" id="ARBA00006434"/>
    </source>
</evidence>
<feature type="transmembrane region" description="Helical" evidence="9">
    <location>
        <begin position="36"/>
        <end position="55"/>
    </location>
</feature>
<dbReference type="Pfam" id="PF02518">
    <property type="entry name" value="HATPase_c"/>
    <property type="match status" value="1"/>
</dbReference>
<dbReference type="RefSeq" id="WP_084425573.1">
    <property type="nucleotide sequence ID" value="NZ_FWXV01000001.1"/>
</dbReference>
<feature type="domain" description="Histidine kinase" evidence="10">
    <location>
        <begin position="623"/>
        <end position="821"/>
    </location>
</feature>
<feature type="transmembrane region" description="Helical" evidence="9">
    <location>
        <begin position="244"/>
        <end position="260"/>
    </location>
</feature>
<dbReference type="OrthoDB" id="9764154at2"/>
<evidence type="ECO:0000259" key="10">
    <source>
        <dbReference type="PROSITE" id="PS50109"/>
    </source>
</evidence>
<feature type="transmembrane region" description="Helical" evidence="9">
    <location>
        <begin position="116"/>
        <end position="134"/>
    </location>
</feature>
<dbReference type="Pfam" id="PF07730">
    <property type="entry name" value="HisKA_3"/>
    <property type="match status" value="1"/>
</dbReference>
<dbReference type="SUPFAM" id="SSF55874">
    <property type="entry name" value="ATPase domain of HSP90 chaperone/DNA topoisomerase II/histidine kinase"/>
    <property type="match status" value="1"/>
</dbReference>
<name>A0A1W2AI73_KIBAR</name>
<dbReference type="InterPro" id="IPR003594">
    <property type="entry name" value="HATPase_dom"/>
</dbReference>
<feature type="transmembrane region" description="Helical" evidence="9">
    <location>
        <begin position="162"/>
        <end position="181"/>
    </location>
</feature>
<sequence length="833" mass="89816">MLQTWVVVAASIAYLGILFAVAFYGDRRADSGRSVINSGTTYALSLAVFATSWTYYGSVGRAATDGFGFLTTYLGPTLMMALGWLVLRRIIRISKRNRITSMADFISARYGKSSSLGGLVTVIAAIGIVPYIALQLKAVSATFEIIRGQPTAGHVPVFQDTALYVALLLAGFTILFGTRHLDATERHEGMVAAIAFESVVKLVAFVAAGIFVTFGLYGGFGDLFSQAARANLSTLFTLGEQTGTWAWLIVLAALASLLLPRQWQIGVVENVDERHLKRAMWMFPLYLLVINIFVLPIAAGGLLRLGSEVNPDTYVLTLPMDAGQGALTLLVFIGGLSAATGMIIVEMVALSTMVSNSLVMPALLRGAPKFVQRRDLAKLILFVRRATIVLVMLAGYAFFRFAGEGSALVSIGLVSFAAMAQFAPAVLGGLFWKGGTRDGALVGLVAGFTVWAYTLLLPAWLPDTFLRDGPFGISALRPQQLFGISGMDSVSHAMFWSMLVNIGGYVCVSLIQRPNVAERAQAVLFVDALADPAEPRAWHRAVTIGELRSLLERFGRTIDGPSNADADPEQIRQAETELAGSIGIASARIMIASVAGEERLGVEEVMEMIDEASQVATLEERHRLARELHDSVSQALFSMTLYTRAVELAAQKEGADPDGPVARGLAELRNLTQGALAEMRGALFQLRPDTLHEEGLVSAIRKGASAIAVRENLRVEVIAPEERLPLSAFREEELFRVVQEAMHNCVKHASPSRIEVRLSLDGDLLIEVADDGTGFDPSAPHIAGLGLTGMRERMRRIGGQLVIDSRPAGPTTVRLVVPDAAKPDATEMQERAR</sequence>
<evidence type="ECO:0000256" key="5">
    <source>
        <dbReference type="ARBA" id="ARBA00022777"/>
    </source>
</evidence>
<dbReference type="InterPro" id="IPR005467">
    <property type="entry name" value="His_kinase_dom"/>
</dbReference>
<evidence type="ECO:0000256" key="4">
    <source>
        <dbReference type="ARBA" id="ARBA00022692"/>
    </source>
</evidence>
<dbReference type="Gene3D" id="1.20.5.1930">
    <property type="match status" value="1"/>
</dbReference>
<evidence type="ECO:0000256" key="8">
    <source>
        <dbReference type="ARBA" id="ARBA00023136"/>
    </source>
</evidence>
<keyword evidence="4 9" id="KW-0812">Transmembrane</keyword>